<feature type="compositionally biased region" description="Polar residues" evidence="1">
    <location>
        <begin position="209"/>
        <end position="219"/>
    </location>
</feature>
<gene>
    <name evidence="2" type="ORF">AAF712_009640</name>
</gene>
<keyword evidence="3" id="KW-1185">Reference proteome</keyword>
<proteinExistence type="predicted"/>
<reference evidence="2 3" key="1">
    <citation type="submission" date="2024-05" db="EMBL/GenBank/DDBJ databases">
        <title>A draft genome resource for the thread blight pathogen Marasmius tenuissimus strain MS-2.</title>
        <authorList>
            <person name="Yulfo-Soto G.E."/>
            <person name="Baruah I.K."/>
            <person name="Amoako-Attah I."/>
            <person name="Bukari Y."/>
            <person name="Meinhardt L.W."/>
            <person name="Bailey B.A."/>
            <person name="Cohen S.P."/>
        </authorList>
    </citation>
    <scope>NUCLEOTIDE SEQUENCE [LARGE SCALE GENOMIC DNA]</scope>
    <source>
        <strain evidence="2 3">MS-2</strain>
    </source>
</reference>
<dbReference type="EMBL" id="JBBXMP010000081">
    <property type="protein sequence ID" value="KAL0063436.1"/>
    <property type="molecule type" value="Genomic_DNA"/>
</dbReference>
<dbReference type="Proteomes" id="UP001437256">
    <property type="component" value="Unassembled WGS sequence"/>
</dbReference>
<feature type="compositionally biased region" description="Polar residues" evidence="1">
    <location>
        <begin position="69"/>
        <end position="85"/>
    </location>
</feature>
<feature type="region of interest" description="Disordered" evidence="1">
    <location>
        <begin position="146"/>
        <end position="219"/>
    </location>
</feature>
<evidence type="ECO:0000313" key="3">
    <source>
        <dbReference type="Proteomes" id="UP001437256"/>
    </source>
</evidence>
<name>A0ABR2ZQT8_9AGAR</name>
<feature type="compositionally biased region" description="Low complexity" evidence="1">
    <location>
        <begin position="86"/>
        <end position="105"/>
    </location>
</feature>
<protein>
    <submittedName>
        <fullName evidence="2">Uncharacterized protein</fullName>
    </submittedName>
</protein>
<evidence type="ECO:0000256" key="1">
    <source>
        <dbReference type="SAM" id="MobiDB-lite"/>
    </source>
</evidence>
<organism evidence="2 3">
    <name type="scientific">Marasmius tenuissimus</name>
    <dbReference type="NCBI Taxonomy" id="585030"/>
    <lineage>
        <taxon>Eukaryota</taxon>
        <taxon>Fungi</taxon>
        <taxon>Dikarya</taxon>
        <taxon>Basidiomycota</taxon>
        <taxon>Agaricomycotina</taxon>
        <taxon>Agaricomycetes</taxon>
        <taxon>Agaricomycetidae</taxon>
        <taxon>Agaricales</taxon>
        <taxon>Marasmiineae</taxon>
        <taxon>Marasmiaceae</taxon>
        <taxon>Marasmius</taxon>
    </lineage>
</organism>
<sequence>MVETNNVMVGFREPFSRPPVRILAQSRPPTPLSKLVMPDTSELALHSPSDQIVGTPFAVDSPRFEYPFPQSTTNSTDSIPSLQGAGSSPSTFSSSSSSSLSVLSPGPTPLDSRSYSPTHPKMCIADPPVPPGLIKKHRWSMGLLGRKTSSGHKDLEGKGRLRNHSSKLLSESRRRYSVGTPPEMYNTPLEGPDDVEGGDPAPNPYFATSALNRTASNQT</sequence>
<comment type="caution">
    <text evidence="2">The sequence shown here is derived from an EMBL/GenBank/DDBJ whole genome shotgun (WGS) entry which is preliminary data.</text>
</comment>
<evidence type="ECO:0000313" key="2">
    <source>
        <dbReference type="EMBL" id="KAL0063436.1"/>
    </source>
</evidence>
<accession>A0ABR2ZQT8</accession>
<feature type="region of interest" description="Disordered" evidence="1">
    <location>
        <begin position="63"/>
        <end position="129"/>
    </location>
</feature>